<dbReference type="RefSeq" id="WP_130511970.1">
    <property type="nucleotide sequence ID" value="NZ_SHKY01000001.1"/>
</dbReference>
<comment type="caution">
    <text evidence="1">The sequence shown here is derived from an EMBL/GenBank/DDBJ whole genome shotgun (WGS) entry which is preliminary data.</text>
</comment>
<dbReference type="OrthoDB" id="3373807at2"/>
<evidence type="ECO:0000313" key="1">
    <source>
        <dbReference type="EMBL" id="RZU53489.1"/>
    </source>
</evidence>
<dbReference type="InterPro" id="IPR047659">
    <property type="entry name" value="T7SS_assoc"/>
</dbReference>
<evidence type="ECO:0008006" key="3">
    <source>
        <dbReference type="Google" id="ProtNLM"/>
    </source>
</evidence>
<evidence type="ECO:0000313" key="2">
    <source>
        <dbReference type="Proteomes" id="UP000292564"/>
    </source>
</evidence>
<sequence>MSMQPYGVVTRDFVLLVDSGRRAEPGAGVSAAAIVGRWPVSGDGSIGPFRNSPDYRPRDDTSVTDAVDALLRLAGQSPTATGTLQMLLRVAPFDLAMNGDGRPLVTRSPDDVPCVVVVTSAAHRRRVNPPGWRRVDLVALVTLLADGVDVLFNPAGAMLFRLTGDFIRETMMMTDEDAATAFEALRLAAASGVDPWSPATPA</sequence>
<dbReference type="Proteomes" id="UP000292564">
    <property type="component" value="Unassembled WGS sequence"/>
</dbReference>
<name>A0A4Q7ZSN6_9ACTN</name>
<proteinExistence type="predicted"/>
<reference evidence="1 2" key="1">
    <citation type="submission" date="2019-02" db="EMBL/GenBank/DDBJ databases">
        <title>Sequencing the genomes of 1000 actinobacteria strains.</title>
        <authorList>
            <person name="Klenk H.-P."/>
        </authorList>
    </citation>
    <scope>NUCLEOTIDE SEQUENCE [LARGE SCALE GENOMIC DNA]</scope>
    <source>
        <strain evidence="1 2">DSM 45162</strain>
    </source>
</reference>
<organism evidence="1 2">
    <name type="scientific">Krasilnikovia cinnamomea</name>
    <dbReference type="NCBI Taxonomy" id="349313"/>
    <lineage>
        <taxon>Bacteria</taxon>
        <taxon>Bacillati</taxon>
        <taxon>Actinomycetota</taxon>
        <taxon>Actinomycetes</taxon>
        <taxon>Micromonosporales</taxon>
        <taxon>Micromonosporaceae</taxon>
        <taxon>Krasilnikovia</taxon>
    </lineage>
</organism>
<keyword evidence="2" id="KW-1185">Reference proteome</keyword>
<accession>A0A4Q7ZSN6</accession>
<dbReference type="NCBIfam" id="NF033532">
    <property type="entry name" value="lone7para_assoc"/>
    <property type="match status" value="1"/>
</dbReference>
<dbReference type="EMBL" id="SHKY01000001">
    <property type="protein sequence ID" value="RZU53489.1"/>
    <property type="molecule type" value="Genomic_DNA"/>
</dbReference>
<gene>
    <name evidence="1" type="ORF">EV385_5418</name>
</gene>
<dbReference type="AlphaFoldDB" id="A0A4Q7ZSN6"/>
<protein>
    <recommendedName>
        <fullName evidence="3">Type III secretion system (T3SS) SseB-like protein</fullName>
    </recommendedName>
</protein>